<name>A0A6A3LWE7_9STRA</name>
<sequence>MVDSEPGGILVDPVSGVTSRACVDPTGSTECDTRVVERAEGKAITETVWPALMVSALQAAMGMERDVMFKELGVVAALRVGVESAVLRVPAGGAVGVAPRPVVARATRI</sequence>
<organism evidence="1 2">
    <name type="scientific">Phytophthora fragariae</name>
    <dbReference type="NCBI Taxonomy" id="53985"/>
    <lineage>
        <taxon>Eukaryota</taxon>
        <taxon>Sar</taxon>
        <taxon>Stramenopiles</taxon>
        <taxon>Oomycota</taxon>
        <taxon>Peronosporomycetes</taxon>
        <taxon>Peronosporales</taxon>
        <taxon>Peronosporaceae</taxon>
        <taxon>Phytophthora</taxon>
    </lineage>
</organism>
<reference evidence="1 2" key="1">
    <citation type="submission" date="2018-09" db="EMBL/GenBank/DDBJ databases">
        <title>Genomic investigation of the strawberry pathogen Phytophthora fragariae indicates pathogenicity is determined by transcriptional variation in three key races.</title>
        <authorList>
            <person name="Adams T.M."/>
            <person name="Armitage A.D."/>
            <person name="Sobczyk M.K."/>
            <person name="Bates H.J."/>
            <person name="Dunwell J.M."/>
            <person name="Nellist C.F."/>
            <person name="Harrison R.J."/>
        </authorList>
    </citation>
    <scope>NUCLEOTIDE SEQUENCE [LARGE SCALE GENOMIC DNA]</scope>
    <source>
        <strain evidence="1 2">SCRP245</strain>
    </source>
</reference>
<evidence type="ECO:0000313" key="1">
    <source>
        <dbReference type="EMBL" id="KAE9023502.1"/>
    </source>
</evidence>
<gene>
    <name evidence="1" type="ORF">PF011_g3945</name>
</gene>
<dbReference type="Proteomes" id="UP000460718">
    <property type="component" value="Unassembled WGS sequence"/>
</dbReference>
<protein>
    <submittedName>
        <fullName evidence="1">Uncharacterized protein</fullName>
    </submittedName>
</protein>
<dbReference type="AlphaFoldDB" id="A0A6A3LWE7"/>
<accession>A0A6A3LWE7</accession>
<evidence type="ECO:0000313" key="2">
    <source>
        <dbReference type="Proteomes" id="UP000460718"/>
    </source>
</evidence>
<proteinExistence type="predicted"/>
<comment type="caution">
    <text evidence="1">The sequence shown here is derived from an EMBL/GenBank/DDBJ whole genome shotgun (WGS) entry which is preliminary data.</text>
</comment>
<dbReference type="EMBL" id="QXFW01000137">
    <property type="protein sequence ID" value="KAE9023502.1"/>
    <property type="molecule type" value="Genomic_DNA"/>
</dbReference>